<dbReference type="RefSeq" id="WP_116303110.1">
    <property type="nucleotide sequence ID" value="NZ_NFZV01000017.1"/>
</dbReference>
<accession>A0A3E0WSM4</accession>
<name>A0A3E0WSM4_9GAMM</name>
<sequence length="173" mass="18426">MDARIIAAMMLIGTLAIGCDTGKHDSTSMGEETAGIDATQWEASPLPARSGTVIIGETRYNFDIRLCSIHQPTSMGRFMITGQGTTDDGRPFTVHADGGTEAAAVVVRILGRYNSPVASYAARLDPSLVRIEDRLVHGAGSFGRLGQPHQNGQFSARCADRGATMEEEQSVEA</sequence>
<protein>
    <recommendedName>
        <fullName evidence="4">Lipoprotein</fullName>
    </recommendedName>
</protein>
<evidence type="ECO:0008006" key="4">
    <source>
        <dbReference type="Google" id="ProtNLM"/>
    </source>
</evidence>
<dbReference type="PROSITE" id="PS51257">
    <property type="entry name" value="PROKAR_LIPOPROTEIN"/>
    <property type="match status" value="1"/>
</dbReference>
<reference evidence="3" key="1">
    <citation type="submission" date="2017-05" db="EMBL/GenBank/DDBJ databases">
        <authorList>
            <person name="Sharma S."/>
            <person name="Sidhu C."/>
            <person name="Pinnaka A.K."/>
        </authorList>
    </citation>
    <scope>NUCLEOTIDE SEQUENCE [LARGE SCALE GENOMIC DNA]</scope>
    <source>
        <strain evidence="3">AK93</strain>
    </source>
</reference>
<proteinExistence type="predicted"/>
<evidence type="ECO:0000313" key="2">
    <source>
        <dbReference type="EMBL" id="RFA35389.1"/>
    </source>
</evidence>
<dbReference type="EMBL" id="NFZW01000012">
    <property type="protein sequence ID" value="RFA35389.1"/>
    <property type="molecule type" value="Genomic_DNA"/>
</dbReference>
<dbReference type="Proteomes" id="UP000256763">
    <property type="component" value="Unassembled WGS sequence"/>
</dbReference>
<feature type="region of interest" description="Disordered" evidence="1">
    <location>
        <begin position="142"/>
        <end position="173"/>
    </location>
</feature>
<evidence type="ECO:0000313" key="3">
    <source>
        <dbReference type="Proteomes" id="UP000256763"/>
    </source>
</evidence>
<dbReference type="AlphaFoldDB" id="A0A3E0WSM4"/>
<gene>
    <name evidence="2" type="ORF">CAL65_12990</name>
</gene>
<keyword evidence="3" id="KW-1185">Reference proteome</keyword>
<evidence type="ECO:0000256" key="1">
    <source>
        <dbReference type="SAM" id="MobiDB-lite"/>
    </source>
</evidence>
<comment type="caution">
    <text evidence="2">The sequence shown here is derived from an EMBL/GenBank/DDBJ whole genome shotgun (WGS) entry which is preliminary data.</text>
</comment>
<organism evidence="2 3">
    <name type="scientific">Alkalilimnicola ehrlichii</name>
    <dbReference type="NCBI Taxonomy" id="351052"/>
    <lineage>
        <taxon>Bacteria</taxon>
        <taxon>Pseudomonadati</taxon>
        <taxon>Pseudomonadota</taxon>
        <taxon>Gammaproteobacteria</taxon>
        <taxon>Chromatiales</taxon>
        <taxon>Ectothiorhodospiraceae</taxon>
        <taxon>Alkalilimnicola</taxon>
    </lineage>
</organism>